<organism evidence="2 3">
    <name type="scientific">Candidatus Caccopulliclostridium gallistercoris</name>
    <dbReference type="NCBI Taxonomy" id="2840719"/>
    <lineage>
        <taxon>Bacteria</taxon>
        <taxon>Bacillati</taxon>
        <taxon>Bacillota</taxon>
        <taxon>Clostridia</taxon>
        <taxon>Candidatus Caccopulliclostridium</taxon>
    </lineage>
</organism>
<evidence type="ECO:0000259" key="1">
    <source>
        <dbReference type="SMART" id="SM00481"/>
    </source>
</evidence>
<dbReference type="PANTHER" id="PTHR36928">
    <property type="entry name" value="PHOSPHATASE YCDX-RELATED"/>
    <property type="match status" value="1"/>
</dbReference>
<dbReference type="InterPro" id="IPR004013">
    <property type="entry name" value="PHP_dom"/>
</dbReference>
<dbReference type="Proteomes" id="UP000886861">
    <property type="component" value="Unassembled WGS sequence"/>
</dbReference>
<proteinExistence type="predicted"/>
<dbReference type="SUPFAM" id="SSF89550">
    <property type="entry name" value="PHP domain-like"/>
    <property type="match status" value="1"/>
</dbReference>
<evidence type="ECO:0000313" key="3">
    <source>
        <dbReference type="Proteomes" id="UP000886861"/>
    </source>
</evidence>
<dbReference type="InterPro" id="IPR003141">
    <property type="entry name" value="Pol/His_phosphatase_N"/>
</dbReference>
<protein>
    <submittedName>
        <fullName evidence="2">PHP domain-containing protein</fullName>
    </submittedName>
</protein>
<dbReference type="Pfam" id="PF02811">
    <property type="entry name" value="PHP"/>
    <property type="match status" value="1"/>
</dbReference>
<dbReference type="InterPro" id="IPR016195">
    <property type="entry name" value="Pol/histidinol_Pase-like"/>
</dbReference>
<dbReference type="GO" id="GO:0042578">
    <property type="term" value="F:phosphoric ester hydrolase activity"/>
    <property type="evidence" value="ECO:0007669"/>
    <property type="project" value="TreeGrafter"/>
</dbReference>
<dbReference type="GO" id="GO:0005829">
    <property type="term" value="C:cytosol"/>
    <property type="evidence" value="ECO:0007669"/>
    <property type="project" value="TreeGrafter"/>
</dbReference>
<comment type="caution">
    <text evidence="2">The sequence shown here is derived from an EMBL/GenBank/DDBJ whole genome shotgun (WGS) entry which is preliminary data.</text>
</comment>
<dbReference type="PANTHER" id="PTHR36928:SF1">
    <property type="entry name" value="PHOSPHATASE YCDX-RELATED"/>
    <property type="match status" value="1"/>
</dbReference>
<name>A0A9D1NFP1_9FIRM</name>
<accession>A0A9D1NFP1</accession>
<dbReference type="Gene3D" id="3.20.20.140">
    <property type="entry name" value="Metal-dependent hydrolases"/>
    <property type="match status" value="1"/>
</dbReference>
<reference evidence="2" key="1">
    <citation type="submission" date="2020-10" db="EMBL/GenBank/DDBJ databases">
        <authorList>
            <person name="Gilroy R."/>
        </authorList>
    </citation>
    <scope>NUCLEOTIDE SEQUENCE</scope>
    <source>
        <strain evidence="2">CHK186-9395</strain>
    </source>
</reference>
<dbReference type="GO" id="GO:0008270">
    <property type="term" value="F:zinc ion binding"/>
    <property type="evidence" value="ECO:0007669"/>
    <property type="project" value="TreeGrafter"/>
</dbReference>
<sequence>MLPFGDYHTHTIYSHGKGDIIDNARVAKAKGLFQLAITDHGFDHQLYNVDRAKLPEMKEKIKSAEKETGLEIFLGIEANFVSLDGTIDVLPSDMEYLELVNLGFHRFVKGKFSDKLKMFYPNILHVKTKSQIEKNTDMVMRALDKNKVDVLVHLNYGFQVDIKRLVPSLISHNTVVEINGRKNCLTDRELLYLAEHGVKMILNSDAHLAENVGEVNTGLNLVERLNLPHELIVNLDKNFLKKK</sequence>
<gene>
    <name evidence="2" type="ORF">IAA62_04640</name>
</gene>
<dbReference type="Pfam" id="PF13263">
    <property type="entry name" value="PHP_C"/>
    <property type="match status" value="1"/>
</dbReference>
<feature type="domain" description="Polymerase/histidinol phosphatase N-terminal" evidence="1">
    <location>
        <begin position="5"/>
        <end position="82"/>
    </location>
</feature>
<dbReference type="AlphaFoldDB" id="A0A9D1NFP1"/>
<dbReference type="EMBL" id="DVOJ01000015">
    <property type="protein sequence ID" value="HIV01819.1"/>
    <property type="molecule type" value="Genomic_DNA"/>
</dbReference>
<reference evidence="2" key="2">
    <citation type="journal article" date="2021" name="PeerJ">
        <title>Extensive microbial diversity within the chicken gut microbiome revealed by metagenomics and culture.</title>
        <authorList>
            <person name="Gilroy R."/>
            <person name="Ravi A."/>
            <person name="Getino M."/>
            <person name="Pursley I."/>
            <person name="Horton D.L."/>
            <person name="Alikhan N.F."/>
            <person name="Baker D."/>
            <person name="Gharbi K."/>
            <person name="Hall N."/>
            <person name="Watson M."/>
            <person name="Adriaenssens E.M."/>
            <person name="Foster-Nyarko E."/>
            <person name="Jarju S."/>
            <person name="Secka A."/>
            <person name="Antonio M."/>
            <person name="Oren A."/>
            <person name="Chaudhuri R.R."/>
            <person name="La Ragione R."/>
            <person name="Hildebrand F."/>
            <person name="Pallen M.J."/>
        </authorList>
    </citation>
    <scope>NUCLEOTIDE SEQUENCE</scope>
    <source>
        <strain evidence="2">CHK186-9395</strain>
    </source>
</reference>
<dbReference type="SMART" id="SM00481">
    <property type="entry name" value="POLIIIAc"/>
    <property type="match status" value="1"/>
</dbReference>
<dbReference type="InterPro" id="IPR050243">
    <property type="entry name" value="PHP_phosphatase"/>
</dbReference>
<evidence type="ECO:0000313" key="2">
    <source>
        <dbReference type="EMBL" id="HIV01819.1"/>
    </source>
</evidence>